<dbReference type="InterPro" id="IPR000085">
    <property type="entry name" value="RuvA"/>
</dbReference>
<feature type="domain" description="Helix-hairpin-helix DNA-binding motif class 1" evidence="7">
    <location>
        <begin position="73"/>
        <end position="92"/>
    </location>
</feature>
<comment type="function">
    <text evidence="6">The RuvA-RuvB-RuvC complex processes Holliday junction (HJ) DNA during genetic recombination and DNA repair, while the RuvA-RuvB complex plays an important role in the rescue of blocked DNA replication forks via replication fork reversal (RFR). RuvA specifically binds to HJ cruciform DNA, conferring on it an open structure. The RuvB hexamer acts as an ATP-dependent pump, pulling dsDNA into and through the RuvAB complex. HJ branch migration allows RuvC to scan DNA until it finds its consensus sequence, where it cleaves and resolves the cruciform DNA.</text>
</comment>
<name>A0ABT7SM64_9GAMM</name>
<protein>
    <recommendedName>
        <fullName evidence="6">Holliday junction branch migration complex subunit RuvA</fullName>
    </recommendedName>
</protein>
<dbReference type="InterPro" id="IPR010994">
    <property type="entry name" value="RuvA_2-like"/>
</dbReference>
<dbReference type="InterPro" id="IPR036267">
    <property type="entry name" value="RuvA_C_sf"/>
</dbReference>
<comment type="caution">
    <text evidence="6">Lacks conserved residue(s) required for the propagation of feature annotation.</text>
</comment>
<reference evidence="8 9" key="1">
    <citation type="submission" date="2023-06" db="EMBL/GenBank/DDBJ databases">
        <title>Thiopseudomonas sp. CY1220 draft genome sequence.</title>
        <authorList>
            <person name="Zhao G."/>
            <person name="An M."/>
        </authorList>
    </citation>
    <scope>NUCLEOTIDE SEQUENCE [LARGE SCALE GENOMIC DNA]</scope>
    <source>
        <strain evidence="8 9">CY1220</strain>
    </source>
</reference>
<keyword evidence="5 6" id="KW-0234">DNA repair</keyword>
<proteinExistence type="inferred from homology"/>
<comment type="domain">
    <text evidence="6">Has three domains with a flexible linker between the domains II and III and assumes an 'L' shape. Domain III is highly mobile and contacts RuvB.</text>
</comment>
<dbReference type="SUPFAM" id="SSF46929">
    <property type="entry name" value="DNA helicase RuvA subunit, C-terminal domain"/>
    <property type="match status" value="1"/>
</dbReference>
<evidence type="ECO:0000259" key="7">
    <source>
        <dbReference type="SMART" id="SM00278"/>
    </source>
</evidence>
<feature type="domain" description="Helix-hairpin-helix DNA-binding motif class 1" evidence="7">
    <location>
        <begin position="108"/>
        <end position="127"/>
    </location>
</feature>
<dbReference type="EMBL" id="JAUCDY010000002">
    <property type="protein sequence ID" value="MDM7857289.1"/>
    <property type="molecule type" value="Genomic_DNA"/>
</dbReference>
<dbReference type="RefSeq" id="WP_289409934.1">
    <property type="nucleotide sequence ID" value="NZ_JAUCDY010000002.1"/>
</dbReference>
<evidence type="ECO:0000256" key="3">
    <source>
        <dbReference type="ARBA" id="ARBA00023125"/>
    </source>
</evidence>
<evidence type="ECO:0000256" key="1">
    <source>
        <dbReference type="ARBA" id="ARBA00022490"/>
    </source>
</evidence>
<keyword evidence="3 6" id="KW-0238">DNA-binding</keyword>
<dbReference type="Proteomes" id="UP001241056">
    <property type="component" value="Unassembled WGS sequence"/>
</dbReference>
<dbReference type="CDD" id="cd14332">
    <property type="entry name" value="UBA_RuvA_C"/>
    <property type="match status" value="1"/>
</dbReference>
<dbReference type="GO" id="GO:0016787">
    <property type="term" value="F:hydrolase activity"/>
    <property type="evidence" value="ECO:0007669"/>
    <property type="project" value="UniProtKB-KW"/>
</dbReference>
<dbReference type="Gene3D" id="1.10.8.10">
    <property type="entry name" value="DNA helicase RuvA subunit, C-terminal domain"/>
    <property type="match status" value="1"/>
</dbReference>
<gene>
    <name evidence="6 8" type="primary">ruvA</name>
    <name evidence="8" type="ORF">QEZ41_03205</name>
</gene>
<dbReference type="NCBIfam" id="TIGR00084">
    <property type="entry name" value="ruvA"/>
    <property type="match status" value="1"/>
</dbReference>
<dbReference type="SMART" id="SM00278">
    <property type="entry name" value="HhH1"/>
    <property type="match status" value="2"/>
</dbReference>
<evidence type="ECO:0000256" key="5">
    <source>
        <dbReference type="ARBA" id="ARBA00023204"/>
    </source>
</evidence>
<sequence>MIGYLRGVLLDKQPPFITLDVNGVGYELEVPMSTLFQLPEQGKELELHTHLVVREDAQLLFGFYSKRDRLMFRELIRLNGVGPKLALALMSGMSANELIACVHAEDTARLMKVPGVGKKTAERLLVELKGRFKDWDSGATAISLPGQGANVANSSSAEQDALSALISLGYKPAEASRSIRAIFAEGLSSEELIRRALQSSTQ</sequence>
<evidence type="ECO:0000256" key="4">
    <source>
        <dbReference type="ARBA" id="ARBA00023172"/>
    </source>
</evidence>
<dbReference type="Gene3D" id="1.10.150.20">
    <property type="entry name" value="5' to 3' exonuclease, C-terminal subdomain"/>
    <property type="match status" value="1"/>
</dbReference>
<dbReference type="SUPFAM" id="SSF50249">
    <property type="entry name" value="Nucleic acid-binding proteins"/>
    <property type="match status" value="1"/>
</dbReference>
<comment type="subcellular location">
    <subcellularLocation>
        <location evidence="6">Cytoplasm</location>
    </subcellularLocation>
</comment>
<keyword evidence="9" id="KW-1185">Reference proteome</keyword>
<dbReference type="InterPro" id="IPR011114">
    <property type="entry name" value="RuvA_C"/>
</dbReference>
<evidence type="ECO:0000313" key="8">
    <source>
        <dbReference type="EMBL" id="MDM7857289.1"/>
    </source>
</evidence>
<dbReference type="InterPro" id="IPR013849">
    <property type="entry name" value="DNA_helicase_Holl-junc_RuvA_I"/>
</dbReference>
<dbReference type="Pfam" id="PF01330">
    <property type="entry name" value="RuvA_N"/>
    <property type="match status" value="1"/>
</dbReference>
<comment type="subunit">
    <text evidence="6">Homotetramer. Forms an RuvA(8)-RuvB(12)-Holliday junction (HJ) complex. HJ DNA is sandwiched between 2 RuvA tetramers; dsDNA enters through RuvA and exits via RuvB. An RuvB hexamer assembles on each DNA strand where it exits the tetramer. Each RuvB hexamer is contacted by two RuvA subunits (via domain III) on 2 adjacent RuvB subunits; this complex drives branch migration. In the full resolvosome a probable DNA-RuvA(4)-RuvB(12)-RuvC(2) complex forms which resolves the HJ.</text>
</comment>
<evidence type="ECO:0000313" key="9">
    <source>
        <dbReference type="Proteomes" id="UP001241056"/>
    </source>
</evidence>
<keyword evidence="4 6" id="KW-0233">DNA recombination</keyword>
<feature type="region of interest" description="Domain I" evidence="6">
    <location>
        <begin position="1"/>
        <end position="64"/>
    </location>
</feature>
<keyword evidence="2 6" id="KW-0227">DNA damage</keyword>
<dbReference type="SUPFAM" id="SSF47781">
    <property type="entry name" value="RuvA domain 2-like"/>
    <property type="match status" value="1"/>
</dbReference>
<dbReference type="Gene3D" id="2.40.50.140">
    <property type="entry name" value="Nucleic acid-binding proteins"/>
    <property type="match status" value="1"/>
</dbReference>
<comment type="similarity">
    <text evidence="6">Belongs to the RuvA family.</text>
</comment>
<keyword evidence="8" id="KW-0378">Hydrolase</keyword>
<feature type="region of interest" description="Domain III" evidence="6">
    <location>
        <begin position="153"/>
        <end position="202"/>
    </location>
</feature>
<evidence type="ECO:0000256" key="6">
    <source>
        <dbReference type="HAMAP-Rule" id="MF_00031"/>
    </source>
</evidence>
<keyword evidence="1 6" id="KW-0963">Cytoplasm</keyword>
<dbReference type="InterPro" id="IPR003583">
    <property type="entry name" value="Hlx-hairpin-Hlx_DNA-bd_motif"/>
</dbReference>
<dbReference type="InterPro" id="IPR012340">
    <property type="entry name" value="NA-bd_OB-fold"/>
</dbReference>
<dbReference type="HAMAP" id="MF_00031">
    <property type="entry name" value="DNA_HJ_migration_RuvA"/>
    <property type="match status" value="1"/>
</dbReference>
<evidence type="ECO:0000256" key="2">
    <source>
        <dbReference type="ARBA" id="ARBA00022763"/>
    </source>
</evidence>
<organism evidence="8 9">
    <name type="scientific">Thiopseudomonas acetoxidans</name>
    <dbReference type="NCBI Taxonomy" id="3041622"/>
    <lineage>
        <taxon>Bacteria</taxon>
        <taxon>Pseudomonadati</taxon>
        <taxon>Pseudomonadota</taxon>
        <taxon>Gammaproteobacteria</taxon>
        <taxon>Pseudomonadales</taxon>
        <taxon>Pseudomonadaceae</taxon>
        <taxon>Thiopseudomonas</taxon>
    </lineage>
</organism>
<comment type="caution">
    <text evidence="8">The sequence shown here is derived from an EMBL/GenBank/DDBJ whole genome shotgun (WGS) entry which is preliminary data.</text>
</comment>
<accession>A0ABT7SM64</accession>
<dbReference type="Pfam" id="PF14520">
    <property type="entry name" value="HHH_5"/>
    <property type="match status" value="1"/>
</dbReference>
<dbReference type="Pfam" id="PF07499">
    <property type="entry name" value="RuvA_C"/>
    <property type="match status" value="1"/>
</dbReference>
<dbReference type="GO" id="GO:0003678">
    <property type="term" value="F:DNA helicase activity"/>
    <property type="evidence" value="ECO:0007669"/>
    <property type="project" value="UniProtKB-EC"/>
</dbReference>